<protein>
    <submittedName>
        <fullName evidence="1">Uncharacterized protein</fullName>
    </submittedName>
</protein>
<evidence type="ECO:0000313" key="2">
    <source>
        <dbReference type="Proteomes" id="UP000835052"/>
    </source>
</evidence>
<comment type="caution">
    <text evidence="1">The sequence shown here is derived from an EMBL/GenBank/DDBJ whole genome shotgun (WGS) entry which is preliminary data.</text>
</comment>
<proteinExistence type="predicted"/>
<evidence type="ECO:0000313" key="1">
    <source>
        <dbReference type="EMBL" id="CAD6195365.1"/>
    </source>
</evidence>
<dbReference type="Proteomes" id="UP000835052">
    <property type="component" value="Unassembled WGS sequence"/>
</dbReference>
<name>A0A8S1HJB0_9PELO</name>
<sequence>MSIFYTSSCQKPRISLSRIGRIGCRPLDVSSVRLVALVSNLFQDMTAVFGGPSRVRPFGQRPDPSLNFYSNKRLTFSVLIAFRAFQRHVLMRKSAFL</sequence>
<dbReference type="EMBL" id="CAJGYM010000054">
    <property type="protein sequence ID" value="CAD6195365.1"/>
    <property type="molecule type" value="Genomic_DNA"/>
</dbReference>
<accession>A0A8S1HJB0</accession>
<reference evidence="1" key="1">
    <citation type="submission" date="2020-10" db="EMBL/GenBank/DDBJ databases">
        <authorList>
            <person name="Kikuchi T."/>
        </authorList>
    </citation>
    <scope>NUCLEOTIDE SEQUENCE</scope>
    <source>
        <strain evidence="1">NKZ352</strain>
    </source>
</reference>
<organism evidence="1 2">
    <name type="scientific">Caenorhabditis auriculariae</name>
    <dbReference type="NCBI Taxonomy" id="2777116"/>
    <lineage>
        <taxon>Eukaryota</taxon>
        <taxon>Metazoa</taxon>
        <taxon>Ecdysozoa</taxon>
        <taxon>Nematoda</taxon>
        <taxon>Chromadorea</taxon>
        <taxon>Rhabditida</taxon>
        <taxon>Rhabditina</taxon>
        <taxon>Rhabditomorpha</taxon>
        <taxon>Rhabditoidea</taxon>
        <taxon>Rhabditidae</taxon>
        <taxon>Peloderinae</taxon>
        <taxon>Caenorhabditis</taxon>
    </lineage>
</organism>
<keyword evidence="2" id="KW-1185">Reference proteome</keyword>
<gene>
    <name evidence="1" type="ORF">CAUJ_LOCUS11284</name>
</gene>
<dbReference type="AlphaFoldDB" id="A0A8S1HJB0"/>